<evidence type="ECO:0000256" key="1">
    <source>
        <dbReference type="ARBA" id="ARBA00005234"/>
    </source>
</evidence>
<dbReference type="OrthoDB" id="1939479at2759"/>
<sequence length="191" mass="21894">MNSYGGMINARDDQLRQFLGREPPETTVSELRTSKRRPRRARVMNTLIDWKAVDLVVFSVNLMRSHWVLVLLDVEGLRFLYFDSFLSGDICGVVPIMRRWVCDDIFHQLGEATAAGLGLDNWLVVNELVPRQLDTSSCGLFALMCANPFSMRFPLSFSQEDMPAIRQRLSVDLLLDRIEWIDEEAVVSARQ</sequence>
<protein>
    <recommendedName>
        <fullName evidence="4">Ubiquitin-like protease family profile domain-containing protein</fullName>
    </recommendedName>
</protein>
<keyword evidence="2" id="KW-0645">Protease</keyword>
<evidence type="ECO:0000313" key="5">
    <source>
        <dbReference type="EMBL" id="OSX71178.1"/>
    </source>
</evidence>
<accession>A0A1X6NRF9</accession>
<dbReference type="GO" id="GO:0006508">
    <property type="term" value="P:proteolysis"/>
    <property type="evidence" value="ECO:0007669"/>
    <property type="project" value="UniProtKB-KW"/>
</dbReference>
<organism evidence="5 6">
    <name type="scientific">Porphyra umbilicalis</name>
    <name type="common">Purple laver</name>
    <name type="synonym">Red alga</name>
    <dbReference type="NCBI Taxonomy" id="2786"/>
    <lineage>
        <taxon>Eukaryota</taxon>
        <taxon>Rhodophyta</taxon>
        <taxon>Bangiophyceae</taxon>
        <taxon>Bangiales</taxon>
        <taxon>Bangiaceae</taxon>
        <taxon>Porphyra</taxon>
    </lineage>
</organism>
<dbReference type="Pfam" id="PF02902">
    <property type="entry name" value="Peptidase_C48"/>
    <property type="match status" value="1"/>
</dbReference>
<name>A0A1X6NRF9_PORUM</name>
<dbReference type="InterPro" id="IPR038765">
    <property type="entry name" value="Papain-like_cys_pep_sf"/>
</dbReference>
<dbReference type="AlphaFoldDB" id="A0A1X6NRF9"/>
<evidence type="ECO:0000256" key="2">
    <source>
        <dbReference type="ARBA" id="ARBA00022670"/>
    </source>
</evidence>
<gene>
    <name evidence="5" type="ORF">BU14_0580s0002</name>
</gene>
<reference evidence="5 6" key="1">
    <citation type="submission" date="2017-03" db="EMBL/GenBank/DDBJ databases">
        <title>WGS assembly of Porphyra umbilicalis.</title>
        <authorList>
            <person name="Brawley S.H."/>
            <person name="Blouin N.A."/>
            <person name="Ficko-Blean E."/>
            <person name="Wheeler G.L."/>
            <person name="Lohr M."/>
            <person name="Goodson H.V."/>
            <person name="Jenkins J.W."/>
            <person name="Blaby-Haas C.E."/>
            <person name="Helliwell K.E."/>
            <person name="Chan C."/>
            <person name="Marriage T."/>
            <person name="Bhattacharya D."/>
            <person name="Klein A.S."/>
            <person name="Badis Y."/>
            <person name="Brodie J."/>
            <person name="Cao Y."/>
            <person name="Collen J."/>
            <person name="Dittami S.M."/>
            <person name="Gachon C.M."/>
            <person name="Green B.R."/>
            <person name="Karpowicz S."/>
            <person name="Kim J.W."/>
            <person name="Kudahl U."/>
            <person name="Lin S."/>
            <person name="Michel G."/>
            <person name="Mittag M."/>
            <person name="Olson B.J."/>
            <person name="Pangilinan J."/>
            <person name="Peng Y."/>
            <person name="Qiu H."/>
            <person name="Shu S."/>
            <person name="Singer J.T."/>
            <person name="Smith A.G."/>
            <person name="Sprecher B.N."/>
            <person name="Wagner V."/>
            <person name="Wang W."/>
            <person name="Wang Z.-Y."/>
            <person name="Yan J."/>
            <person name="Yarish C."/>
            <person name="Zoeuner-Riek S."/>
            <person name="Zhuang Y."/>
            <person name="Zou Y."/>
            <person name="Lindquist E.A."/>
            <person name="Grimwood J."/>
            <person name="Barry K."/>
            <person name="Rokhsar D.S."/>
            <person name="Schmutz J."/>
            <person name="Stiller J.W."/>
            <person name="Grossman A.R."/>
            <person name="Prochnik S.E."/>
        </authorList>
    </citation>
    <scope>NUCLEOTIDE SEQUENCE [LARGE SCALE GENOMIC DNA]</scope>
    <source>
        <strain evidence="5">4086291</strain>
    </source>
</reference>
<proteinExistence type="inferred from homology"/>
<keyword evidence="6" id="KW-1185">Reference proteome</keyword>
<dbReference type="PROSITE" id="PS50600">
    <property type="entry name" value="ULP_PROTEASE"/>
    <property type="match status" value="1"/>
</dbReference>
<feature type="domain" description="Ubiquitin-like protease family profile" evidence="4">
    <location>
        <begin position="1"/>
        <end position="149"/>
    </location>
</feature>
<dbReference type="Gene3D" id="3.40.395.10">
    <property type="entry name" value="Adenoviral Proteinase, Chain A"/>
    <property type="match status" value="1"/>
</dbReference>
<evidence type="ECO:0000259" key="4">
    <source>
        <dbReference type="PROSITE" id="PS50600"/>
    </source>
</evidence>
<evidence type="ECO:0000256" key="3">
    <source>
        <dbReference type="ARBA" id="ARBA00022801"/>
    </source>
</evidence>
<evidence type="ECO:0000313" key="6">
    <source>
        <dbReference type="Proteomes" id="UP000218209"/>
    </source>
</evidence>
<dbReference type="SUPFAM" id="SSF54001">
    <property type="entry name" value="Cysteine proteinases"/>
    <property type="match status" value="1"/>
</dbReference>
<dbReference type="InterPro" id="IPR003653">
    <property type="entry name" value="Peptidase_C48_C"/>
</dbReference>
<dbReference type="GO" id="GO:0008234">
    <property type="term" value="F:cysteine-type peptidase activity"/>
    <property type="evidence" value="ECO:0007669"/>
    <property type="project" value="InterPro"/>
</dbReference>
<dbReference type="EMBL" id="KV919160">
    <property type="protein sequence ID" value="OSX71178.1"/>
    <property type="molecule type" value="Genomic_DNA"/>
</dbReference>
<dbReference type="Proteomes" id="UP000218209">
    <property type="component" value="Unassembled WGS sequence"/>
</dbReference>
<keyword evidence="3" id="KW-0378">Hydrolase</keyword>
<comment type="similarity">
    <text evidence="1">Belongs to the peptidase C48 family.</text>
</comment>